<evidence type="ECO:0000313" key="2">
    <source>
        <dbReference type="EMBL" id="KAE8364980.1"/>
    </source>
</evidence>
<reference evidence="2 3" key="1">
    <citation type="submission" date="2019-04" db="EMBL/GenBank/DDBJ databases">
        <title>Friends and foes A comparative genomics studyof 23 Aspergillus species from section Flavi.</title>
        <authorList>
            <consortium name="DOE Joint Genome Institute"/>
            <person name="Kjaerbolling I."/>
            <person name="Vesth T."/>
            <person name="Frisvad J.C."/>
            <person name="Nybo J.L."/>
            <person name="Theobald S."/>
            <person name="Kildgaard S."/>
            <person name="Isbrandt T."/>
            <person name="Kuo A."/>
            <person name="Sato A."/>
            <person name="Lyhne E.K."/>
            <person name="Kogle M.E."/>
            <person name="Wiebenga A."/>
            <person name="Kun R.S."/>
            <person name="Lubbers R.J."/>
            <person name="Makela M.R."/>
            <person name="Barry K."/>
            <person name="Chovatia M."/>
            <person name="Clum A."/>
            <person name="Daum C."/>
            <person name="Haridas S."/>
            <person name="He G."/>
            <person name="LaButti K."/>
            <person name="Lipzen A."/>
            <person name="Mondo S."/>
            <person name="Riley R."/>
            <person name="Salamov A."/>
            <person name="Simmons B.A."/>
            <person name="Magnuson J.K."/>
            <person name="Henrissat B."/>
            <person name="Mortensen U.H."/>
            <person name="Larsen T.O."/>
            <person name="Devries R.P."/>
            <person name="Grigoriev I.V."/>
            <person name="Machida M."/>
            <person name="Baker S.E."/>
            <person name="Andersen M.R."/>
        </authorList>
    </citation>
    <scope>NUCLEOTIDE SEQUENCE [LARGE SCALE GENOMIC DNA]</scope>
    <source>
        <strain evidence="2 3">CBS 763.97</strain>
    </source>
</reference>
<dbReference type="RefSeq" id="XP_031928061.1">
    <property type="nucleotide sequence ID" value="XM_032064470.1"/>
</dbReference>
<gene>
    <name evidence="2" type="ORF">BDV27DRAFT_108842</name>
</gene>
<dbReference type="GeneID" id="43648916"/>
<protein>
    <submittedName>
        <fullName evidence="2">Uncharacterized protein</fullName>
    </submittedName>
</protein>
<name>A0A5N7A8T0_9EURO</name>
<feature type="transmembrane region" description="Helical" evidence="1">
    <location>
        <begin position="26"/>
        <end position="47"/>
    </location>
</feature>
<keyword evidence="1" id="KW-0472">Membrane</keyword>
<dbReference type="OrthoDB" id="10569741at2759"/>
<dbReference type="EMBL" id="ML737640">
    <property type="protein sequence ID" value="KAE8364980.1"/>
    <property type="molecule type" value="Genomic_DNA"/>
</dbReference>
<evidence type="ECO:0000256" key="1">
    <source>
        <dbReference type="SAM" id="Phobius"/>
    </source>
</evidence>
<dbReference type="AlphaFoldDB" id="A0A5N7A8T0"/>
<sequence>MLRRALRRHDFISQSFYRHSVCDMQAAQYVLCFFFLSSFFFLLLYNITTGGGKSDSSTDNRKVFGEALRLFHFDIFLFFSSTFKLFEYYIPQQNGSM</sequence>
<keyword evidence="1" id="KW-1133">Transmembrane helix</keyword>
<keyword evidence="1" id="KW-0812">Transmembrane</keyword>
<keyword evidence="3" id="KW-1185">Reference proteome</keyword>
<dbReference type="Proteomes" id="UP000326268">
    <property type="component" value="Unassembled WGS sequence"/>
</dbReference>
<accession>A0A5N7A8T0</accession>
<organism evidence="2 3">
    <name type="scientific">Aspergillus caelatus</name>
    <dbReference type="NCBI Taxonomy" id="61420"/>
    <lineage>
        <taxon>Eukaryota</taxon>
        <taxon>Fungi</taxon>
        <taxon>Dikarya</taxon>
        <taxon>Ascomycota</taxon>
        <taxon>Pezizomycotina</taxon>
        <taxon>Eurotiomycetes</taxon>
        <taxon>Eurotiomycetidae</taxon>
        <taxon>Eurotiales</taxon>
        <taxon>Aspergillaceae</taxon>
        <taxon>Aspergillus</taxon>
        <taxon>Aspergillus subgen. Circumdati</taxon>
    </lineage>
</organism>
<feature type="transmembrane region" description="Helical" evidence="1">
    <location>
        <begin position="67"/>
        <end position="90"/>
    </location>
</feature>
<proteinExistence type="predicted"/>
<evidence type="ECO:0000313" key="3">
    <source>
        <dbReference type="Proteomes" id="UP000326268"/>
    </source>
</evidence>